<feature type="transmembrane region" description="Helical" evidence="1">
    <location>
        <begin position="63"/>
        <end position="92"/>
    </location>
</feature>
<dbReference type="Proteomes" id="UP001430953">
    <property type="component" value="Unassembled WGS sequence"/>
</dbReference>
<organism evidence="2 3">
    <name type="scientific">Cardiocondyla obscurior</name>
    <dbReference type="NCBI Taxonomy" id="286306"/>
    <lineage>
        <taxon>Eukaryota</taxon>
        <taxon>Metazoa</taxon>
        <taxon>Ecdysozoa</taxon>
        <taxon>Arthropoda</taxon>
        <taxon>Hexapoda</taxon>
        <taxon>Insecta</taxon>
        <taxon>Pterygota</taxon>
        <taxon>Neoptera</taxon>
        <taxon>Endopterygota</taxon>
        <taxon>Hymenoptera</taxon>
        <taxon>Apocrita</taxon>
        <taxon>Aculeata</taxon>
        <taxon>Formicoidea</taxon>
        <taxon>Formicidae</taxon>
        <taxon>Myrmicinae</taxon>
        <taxon>Cardiocondyla</taxon>
    </lineage>
</organism>
<reference evidence="2 3" key="1">
    <citation type="submission" date="2023-03" db="EMBL/GenBank/DDBJ databases">
        <title>High recombination rates correlate with genetic variation in Cardiocondyla obscurior ants.</title>
        <authorList>
            <person name="Errbii M."/>
        </authorList>
    </citation>
    <scope>NUCLEOTIDE SEQUENCE [LARGE SCALE GENOMIC DNA]</scope>
    <source>
        <strain evidence="2">Alpha-2009</strain>
        <tissue evidence="2">Whole body</tissue>
    </source>
</reference>
<dbReference type="AlphaFoldDB" id="A0AAW2EIS3"/>
<protein>
    <recommendedName>
        <fullName evidence="4">Transmembrane protein</fullName>
    </recommendedName>
</protein>
<keyword evidence="1" id="KW-0472">Membrane</keyword>
<evidence type="ECO:0000313" key="3">
    <source>
        <dbReference type="Proteomes" id="UP001430953"/>
    </source>
</evidence>
<comment type="caution">
    <text evidence="2">The sequence shown here is derived from an EMBL/GenBank/DDBJ whole genome shotgun (WGS) entry which is preliminary data.</text>
</comment>
<feature type="transmembrane region" description="Helical" evidence="1">
    <location>
        <begin position="98"/>
        <end position="117"/>
    </location>
</feature>
<keyword evidence="3" id="KW-1185">Reference proteome</keyword>
<evidence type="ECO:0008006" key="4">
    <source>
        <dbReference type="Google" id="ProtNLM"/>
    </source>
</evidence>
<sequence length="132" mass="15653">MKCRANVGQNVKRKACAIVTGVCIKIQRVPSRDSRQSREIQLNLPSQVQHSDRMRYHHFSSEIFLSLYIYIFYFFFYSLIIFYFILFIFFFLIFSCNVISLSISPGLAGFVRLGFLLKDTVIRVYIYLFKFI</sequence>
<dbReference type="EMBL" id="JADYXP020000023">
    <property type="protein sequence ID" value="KAL0102259.1"/>
    <property type="molecule type" value="Genomic_DNA"/>
</dbReference>
<evidence type="ECO:0000256" key="1">
    <source>
        <dbReference type="SAM" id="Phobius"/>
    </source>
</evidence>
<gene>
    <name evidence="2" type="ORF">PUN28_018653</name>
</gene>
<name>A0AAW2EIS3_9HYME</name>
<proteinExistence type="predicted"/>
<keyword evidence="1" id="KW-1133">Transmembrane helix</keyword>
<keyword evidence="1" id="KW-0812">Transmembrane</keyword>
<accession>A0AAW2EIS3</accession>
<evidence type="ECO:0000313" key="2">
    <source>
        <dbReference type="EMBL" id="KAL0102259.1"/>
    </source>
</evidence>